<dbReference type="EMBL" id="CAGS01000709">
    <property type="protein sequence ID" value="CCF86112.1"/>
    <property type="molecule type" value="Genomic_DNA"/>
</dbReference>
<dbReference type="Proteomes" id="UP000004221">
    <property type="component" value="Unassembled WGS sequence"/>
</dbReference>
<feature type="region of interest" description="Disordered" evidence="1">
    <location>
        <begin position="75"/>
        <end position="102"/>
    </location>
</feature>
<proteinExistence type="predicted"/>
<keyword evidence="3" id="KW-1185">Reference proteome</keyword>
<comment type="caution">
    <text evidence="2">The sequence shown here is derived from an EMBL/GenBank/DDBJ whole genome shotgun (WGS) entry which is preliminary data.</text>
</comment>
<evidence type="ECO:0000256" key="1">
    <source>
        <dbReference type="SAM" id="MobiDB-lite"/>
    </source>
</evidence>
<dbReference type="AlphaFoldDB" id="I4EN49"/>
<name>I4EN49_9BACT</name>
<evidence type="ECO:0000313" key="3">
    <source>
        <dbReference type="Proteomes" id="UP000004221"/>
    </source>
</evidence>
<organism evidence="2 3">
    <name type="scientific">Nitrolancea hollandica Lb</name>
    <dbReference type="NCBI Taxonomy" id="1129897"/>
    <lineage>
        <taxon>Bacteria</taxon>
        <taxon>Pseudomonadati</taxon>
        <taxon>Thermomicrobiota</taxon>
        <taxon>Thermomicrobia</taxon>
        <taxon>Sphaerobacterales</taxon>
        <taxon>Sphaerobacterineae</taxon>
        <taxon>Sphaerobacteraceae</taxon>
        <taxon>Nitrolancea</taxon>
    </lineage>
</organism>
<gene>
    <name evidence="2" type="ORF">NITHO_740004</name>
</gene>
<reference evidence="2 3" key="1">
    <citation type="journal article" date="2012" name="ISME J.">
        <title>Nitrification expanded: discovery, physiology and genomics of a nitrite-oxidizing bacterium from the phylum Chloroflexi.</title>
        <authorList>
            <person name="Sorokin D.Y."/>
            <person name="Lucker S."/>
            <person name="Vejmelkova D."/>
            <person name="Kostrikina N.A."/>
            <person name="Kleerebezem R."/>
            <person name="Rijpstra W.I."/>
            <person name="Damste J.S."/>
            <person name="Le Paslier D."/>
            <person name="Muyzer G."/>
            <person name="Wagner M."/>
            <person name="van Loosdrecht M.C."/>
            <person name="Daims H."/>
        </authorList>
    </citation>
    <scope>NUCLEOTIDE SEQUENCE [LARGE SCALE GENOMIC DNA]</scope>
    <source>
        <strain evidence="3">none</strain>
    </source>
</reference>
<evidence type="ECO:0000313" key="2">
    <source>
        <dbReference type="EMBL" id="CCF86112.1"/>
    </source>
</evidence>
<protein>
    <submittedName>
        <fullName evidence="2">Uncharacterized protein</fullName>
    </submittedName>
</protein>
<accession>I4EN49</accession>
<sequence length="102" mass="11256">MDDPMFAFLQKCCAIDREADELGLTRHAKKFIVLKRRGDTGQVLVHAPVPSPPMVTEMAYLQELDRRGLLKMKSMPSGHDSFSVTEAGREACPSPSHNAESA</sequence>